<dbReference type="Ensembl" id="ENSCSAVT00000007602.1">
    <property type="protein sequence ID" value="ENSCSAVP00000007503.1"/>
    <property type="gene ID" value="ENSCSAVG00000004485.1"/>
</dbReference>
<reference evidence="2" key="1">
    <citation type="submission" date="2003-08" db="EMBL/GenBank/DDBJ databases">
        <authorList>
            <person name="Birren B."/>
            <person name="Nusbaum C."/>
            <person name="Abebe A."/>
            <person name="Abouelleil A."/>
            <person name="Adekoya E."/>
            <person name="Ait-zahra M."/>
            <person name="Allen N."/>
            <person name="Allen T."/>
            <person name="An P."/>
            <person name="Anderson M."/>
            <person name="Anderson S."/>
            <person name="Arachchi H."/>
            <person name="Armbruster J."/>
            <person name="Bachantsang P."/>
            <person name="Baldwin J."/>
            <person name="Barry A."/>
            <person name="Bayul T."/>
            <person name="Blitshsteyn B."/>
            <person name="Bloom T."/>
            <person name="Blye J."/>
            <person name="Boguslavskiy L."/>
            <person name="Borowsky M."/>
            <person name="Boukhgalter B."/>
            <person name="Brunache A."/>
            <person name="Butler J."/>
            <person name="Calixte N."/>
            <person name="Calvo S."/>
            <person name="Camarata J."/>
            <person name="Campo K."/>
            <person name="Chang J."/>
            <person name="Cheshatsang Y."/>
            <person name="Citroen M."/>
            <person name="Collymore A."/>
            <person name="Considine T."/>
            <person name="Cook A."/>
            <person name="Cooke P."/>
            <person name="Corum B."/>
            <person name="Cuomo C."/>
            <person name="David R."/>
            <person name="Dawoe T."/>
            <person name="Degray S."/>
            <person name="Dodge S."/>
            <person name="Dooley K."/>
            <person name="Dorje P."/>
            <person name="Dorjee K."/>
            <person name="Dorris L."/>
            <person name="Duffey N."/>
            <person name="Dupes A."/>
            <person name="Elkins T."/>
            <person name="Engels R."/>
            <person name="Erickson J."/>
            <person name="Farina A."/>
            <person name="Faro S."/>
            <person name="Ferreira P."/>
            <person name="Fischer H."/>
            <person name="Fitzgerald M."/>
            <person name="Foley K."/>
            <person name="Gage D."/>
            <person name="Galagan J."/>
            <person name="Gearin G."/>
            <person name="Gnerre S."/>
            <person name="Gnirke A."/>
            <person name="Goyette A."/>
            <person name="Graham J."/>
            <person name="Grandbois E."/>
            <person name="Gyaltsen K."/>
            <person name="Hafez N."/>
            <person name="Hagopian D."/>
            <person name="Hagos B."/>
            <person name="Hall J."/>
            <person name="Hatcher B."/>
            <person name="Heller A."/>
            <person name="Higgins H."/>
            <person name="Honan T."/>
            <person name="Horn A."/>
            <person name="Houde N."/>
            <person name="Hughes L."/>
            <person name="Hulme W."/>
            <person name="Husby E."/>
            <person name="Iliev I."/>
            <person name="Jaffe D."/>
            <person name="Jones C."/>
            <person name="Kamal M."/>
            <person name="Kamat A."/>
            <person name="Kamvysselis M."/>
            <person name="Karlsson E."/>
            <person name="Kells C."/>
            <person name="Kieu A."/>
            <person name="Kisner P."/>
            <person name="Kodira C."/>
            <person name="Kulbokas E."/>
            <person name="Labutti K."/>
            <person name="Lama D."/>
            <person name="Landers T."/>
            <person name="Leger J."/>
            <person name="Levine S."/>
            <person name="Lewis D."/>
            <person name="Lewis T."/>
            <person name="Lindblad-toh K."/>
            <person name="Liu X."/>
            <person name="Lokyitsang T."/>
            <person name="Lokyitsang Y."/>
            <person name="Lucien O."/>
            <person name="Lui A."/>
            <person name="Ma L.J."/>
            <person name="Mabbitt R."/>
            <person name="Macdonald J."/>
            <person name="Maclean C."/>
            <person name="Major J."/>
            <person name="Manning J."/>
            <person name="Marabella R."/>
            <person name="Maru K."/>
            <person name="Matthews C."/>
            <person name="Mauceli E."/>
            <person name="Mccarthy M."/>
            <person name="Mcdonough S."/>
            <person name="Mcghee T."/>
            <person name="Meldrim J."/>
            <person name="Meneus L."/>
            <person name="Mesirov J."/>
            <person name="Mihalev A."/>
            <person name="Mihova T."/>
            <person name="Mikkelsen T."/>
            <person name="Mlenga V."/>
            <person name="Moru K."/>
            <person name="Mozes J."/>
            <person name="Mulrain L."/>
            <person name="Munson G."/>
            <person name="Naylor J."/>
            <person name="Newes C."/>
            <person name="Nguyen C."/>
            <person name="Nguyen N."/>
            <person name="Nguyen T."/>
            <person name="Nicol R."/>
            <person name="Nielsen C."/>
            <person name="Nizzari M."/>
            <person name="Norbu C."/>
            <person name="Norbu N."/>
            <person name="O'donnell P."/>
            <person name="Okoawo O."/>
            <person name="O'leary S."/>
            <person name="Omotosho B."/>
            <person name="O'neill K."/>
            <person name="Osman S."/>
            <person name="Parker S."/>
            <person name="Perrin D."/>
            <person name="Phunkhang P."/>
            <person name="Piqani B."/>
            <person name="Purcell S."/>
            <person name="Rachupka T."/>
            <person name="Ramasamy U."/>
            <person name="Rameau R."/>
            <person name="Ray V."/>
            <person name="Raymond C."/>
            <person name="Retta R."/>
            <person name="Richardson S."/>
            <person name="Rise C."/>
            <person name="Rodriguez J."/>
            <person name="Rogers J."/>
            <person name="Rogov P."/>
            <person name="Rutman M."/>
            <person name="Schupbach R."/>
            <person name="Seaman C."/>
            <person name="Settipalli S."/>
            <person name="Sharpe T."/>
            <person name="Sheridan J."/>
            <person name="Sherpa N."/>
            <person name="Shi J."/>
            <person name="Smirnov S."/>
            <person name="Smith C."/>
            <person name="Sougnez C."/>
            <person name="Spencer B."/>
            <person name="Stalker J."/>
            <person name="Stange-thomann N."/>
            <person name="Stavropoulos S."/>
            <person name="Stetson K."/>
            <person name="Stone C."/>
            <person name="Stone S."/>
            <person name="Stubbs M."/>
            <person name="Talamas J."/>
            <person name="Tchuinga P."/>
            <person name="Tenzing P."/>
            <person name="Tesfaye S."/>
            <person name="Theodore J."/>
            <person name="Thoulutsang Y."/>
            <person name="Topham K."/>
            <person name="Towey S."/>
            <person name="Tsamla T."/>
            <person name="Tsomo N."/>
            <person name="Vallee D."/>
            <person name="Vassiliev H."/>
            <person name="Venkataraman V."/>
            <person name="Vinson J."/>
            <person name="Vo A."/>
            <person name="Wade C."/>
            <person name="Wang S."/>
            <person name="Wangchuk T."/>
            <person name="Wangdi T."/>
            <person name="Whittaker C."/>
            <person name="Wilkinson J."/>
            <person name="Wu Y."/>
            <person name="Wyman D."/>
            <person name="Yadav S."/>
            <person name="Yang S."/>
            <person name="Yang X."/>
            <person name="Yeager S."/>
            <person name="Yee E."/>
            <person name="Young G."/>
            <person name="Zainoun J."/>
            <person name="Zembeck L."/>
            <person name="Zimmer A."/>
            <person name="Zody M."/>
            <person name="Lander E."/>
        </authorList>
    </citation>
    <scope>NUCLEOTIDE SEQUENCE [LARGE SCALE GENOMIC DNA]</scope>
</reference>
<dbReference type="STRING" id="51511.ENSCSAVP00000007503"/>
<evidence type="ECO:0000313" key="2">
    <source>
        <dbReference type="Proteomes" id="UP000007875"/>
    </source>
</evidence>
<dbReference type="GO" id="GO:0004806">
    <property type="term" value="F:triacylglycerol lipase activity"/>
    <property type="evidence" value="ECO:0007669"/>
    <property type="project" value="TreeGrafter"/>
</dbReference>
<dbReference type="InParanoid" id="H2YQ95"/>
<organism evidence="1 2">
    <name type="scientific">Ciona savignyi</name>
    <name type="common">Pacific transparent sea squirt</name>
    <dbReference type="NCBI Taxonomy" id="51511"/>
    <lineage>
        <taxon>Eukaryota</taxon>
        <taxon>Metazoa</taxon>
        <taxon>Chordata</taxon>
        <taxon>Tunicata</taxon>
        <taxon>Ascidiacea</taxon>
        <taxon>Phlebobranchia</taxon>
        <taxon>Cionidae</taxon>
        <taxon>Ciona</taxon>
    </lineage>
</organism>
<sequence>MRAAQYGIRKPNAVVVMYPACIVRYSVSPARLMSVMDPLLPLGILSGCL</sequence>
<reference evidence="1" key="2">
    <citation type="submission" date="2025-08" db="UniProtKB">
        <authorList>
            <consortium name="Ensembl"/>
        </authorList>
    </citation>
    <scope>IDENTIFICATION</scope>
</reference>
<dbReference type="eggNOG" id="KOG4388">
    <property type="taxonomic scope" value="Eukaryota"/>
</dbReference>
<dbReference type="AlphaFoldDB" id="H2YQ95"/>
<dbReference type="PANTHER" id="PTHR23025">
    <property type="entry name" value="TRIACYLGLYCEROL LIPASE"/>
    <property type="match status" value="1"/>
</dbReference>
<accession>H2YQ95</accession>
<proteinExistence type="predicted"/>
<name>H2YQ95_CIOSA</name>
<reference evidence="1" key="3">
    <citation type="submission" date="2025-09" db="UniProtKB">
        <authorList>
            <consortium name="Ensembl"/>
        </authorList>
    </citation>
    <scope>IDENTIFICATION</scope>
</reference>
<dbReference type="Proteomes" id="UP000007875">
    <property type="component" value="Unassembled WGS sequence"/>
</dbReference>
<dbReference type="HOGENOM" id="CLU_3146878_0_0_1"/>
<keyword evidence="2" id="KW-1185">Reference proteome</keyword>
<dbReference type="GO" id="GO:0019433">
    <property type="term" value="P:triglyceride catabolic process"/>
    <property type="evidence" value="ECO:0007669"/>
    <property type="project" value="TreeGrafter"/>
</dbReference>
<dbReference type="GO" id="GO:0005829">
    <property type="term" value="C:cytosol"/>
    <property type="evidence" value="ECO:0007669"/>
    <property type="project" value="TreeGrafter"/>
</dbReference>
<dbReference type="PANTHER" id="PTHR23025:SF3">
    <property type="entry name" value="HORMONE-SENSITIVE LIPASE"/>
    <property type="match status" value="1"/>
</dbReference>
<dbReference type="GO" id="GO:0004771">
    <property type="term" value="F:sterol ester esterase activity"/>
    <property type="evidence" value="ECO:0007669"/>
    <property type="project" value="TreeGrafter"/>
</dbReference>
<protein>
    <submittedName>
        <fullName evidence="1">Uncharacterized protein</fullName>
    </submittedName>
</protein>
<evidence type="ECO:0000313" key="1">
    <source>
        <dbReference type="Ensembl" id="ENSCSAVP00000007503.1"/>
    </source>
</evidence>